<evidence type="ECO:0000256" key="8">
    <source>
        <dbReference type="SAM" id="MobiDB-lite"/>
    </source>
</evidence>
<dbReference type="Pfam" id="PF13442">
    <property type="entry name" value="Cytochrome_CBB3"/>
    <property type="match status" value="1"/>
</dbReference>
<feature type="region of interest" description="Disordered" evidence="8">
    <location>
        <begin position="272"/>
        <end position="297"/>
    </location>
</feature>
<dbReference type="RefSeq" id="WP_093410860.1">
    <property type="nucleotide sequence ID" value="NZ_FOVL01000021.1"/>
</dbReference>
<keyword evidence="2 6" id="KW-0349">Heme</keyword>
<feature type="transmembrane region" description="Helical" evidence="9">
    <location>
        <begin position="129"/>
        <end position="146"/>
    </location>
</feature>
<reference evidence="11 12" key="1">
    <citation type="submission" date="2016-10" db="EMBL/GenBank/DDBJ databases">
        <authorList>
            <person name="de Groot N.N."/>
        </authorList>
    </citation>
    <scope>NUCLEOTIDE SEQUENCE [LARGE SCALE GENOMIC DNA]</scope>
    <source>
        <strain evidence="11 12">DSM 17794</strain>
    </source>
</reference>
<evidence type="ECO:0000313" key="12">
    <source>
        <dbReference type="Proteomes" id="UP000199153"/>
    </source>
</evidence>
<dbReference type="InterPro" id="IPR008168">
    <property type="entry name" value="Cyt_C_IC"/>
</dbReference>
<evidence type="ECO:0000256" key="3">
    <source>
        <dbReference type="ARBA" id="ARBA00022723"/>
    </source>
</evidence>
<dbReference type="PANTHER" id="PTHR33751">
    <property type="entry name" value="CBB3-TYPE CYTOCHROME C OXIDASE SUBUNIT FIXP"/>
    <property type="match status" value="1"/>
</dbReference>
<accession>A0A1I5CG57</accession>
<evidence type="ECO:0000256" key="5">
    <source>
        <dbReference type="ARBA" id="ARBA00023004"/>
    </source>
</evidence>
<dbReference type="GO" id="GO:0020037">
    <property type="term" value="F:heme binding"/>
    <property type="evidence" value="ECO:0007669"/>
    <property type="project" value="InterPro"/>
</dbReference>
<proteinExistence type="predicted"/>
<feature type="coiled-coil region" evidence="7">
    <location>
        <begin position="157"/>
        <end position="184"/>
    </location>
</feature>
<evidence type="ECO:0000256" key="9">
    <source>
        <dbReference type="SAM" id="Phobius"/>
    </source>
</evidence>
<name>A0A1I5CG57_9FLAO</name>
<dbReference type="Gene3D" id="6.10.280.130">
    <property type="match status" value="1"/>
</dbReference>
<dbReference type="PANTHER" id="PTHR33751:SF1">
    <property type="entry name" value="CBB3-TYPE CYTOCHROME C OXIDASE SUBUNIT FIXP"/>
    <property type="match status" value="1"/>
</dbReference>
<evidence type="ECO:0000256" key="4">
    <source>
        <dbReference type="ARBA" id="ARBA00022982"/>
    </source>
</evidence>
<dbReference type="STRING" id="287099.SAMN05660413_02847"/>
<dbReference type="InterPro" id="IPR009056">
    <property type="entry name" value="Cyt_c-like_dom"/>
</dbReference>
<dbReference type="InterPro" id="IPR038414">
    <property type="entry name" value="CcoP_N_sf"/>
</dbReference>
<dbReference type="EMBL" id="FOVL01000021">
    <property type="protein sequence ID" value="SFN85999.1"/>
    <property type="molecule type" value="Genomic_DNA"/>
</dbReference>
<keyword evidence="9" id="KW-1133">Transmembrane helix</keyword>
<dbReference type="InterPro" id="IPR032858">
    <property type="entry name" value="CcoP_N"/>
</dbReference>
<gene>
    <name evidence="11" type="ORF">SAMN05660413_02847</name>
</gene>
<dbReference type="GO" id="GO:0005506">
    <property type="term" value="F:iron ion binding"/>
    <property type="evidence" value="ECO:0007669"/>
    <property type="project" value="InterPro"/>
</dbReference>
<organism evidence="11 12">
    <name type="scientific">Salegentibacter flavus</name>
    <dbReference type="NCBI Taxonomy" id="287099"/>
    <lineage>
        <taxon>Bacteria</taxon>
        <taxon>Pseudomonadati</taxon>
        <taxon>Bacteroidota</taxon>
        <taxon>Flavobacteriia</taxon>
        <taxon>Flavobacteriales</taxon>
        <taxon>Flavobacteriaceae</taxon>
        <taxon>Salegentibacter</taxon>
    </lineage>
</organism>
<protein>
    <submittedName>
        <fullName evidence="11">Cytochrome c oxidase cbb3-type subunit 3</fullName>
    </submittedName>
</protein>
<keyword evidence="1" id="KW-0813">Transport</keyword>
<dbReference type="Pfam" id="PF14715">
    <property type="entry name" value="FixP_N"/>
    <property type="match status" value="1"/>
</dbReference>
<dbReference type="SUPFAM" id="SSF46626">
    <property type="entry name" value="Cytochrome c"/>
    <property type="match status" value="1"/>
</dbReference>
<dbReference type="PROSITE" id="PS51007">
    <property type="entry name" value="CYTC"/>
    <property type="match status" value="1"/>
</dbReference>
<feature type="transmembrane region" description="Helical" evidence="9">
    <location>
        <begin position="37"/>
        <end position="60"/>
    </location>
</feature>
<keyword evidence="12" id="KW-1185">Reference proteome</keyword>
<keyword evidence="4" id="KW-0249">Electron transport</keyword>
<dbReference type="OrthoDB" id="9811281at2"/>
<dbReference type="Gene3D" id="1.10.760.10">
    <property type="entry name" value="Cytochrome c-like domain"/>
    <property type="match status" value="1"/>
</dbReference>
<keyword evidence="7" id="KW-0175">Coiled coil</keyword>
<evidence type="ECO:0000256" key="1">
    <source>
        <dbReference type="ARBA" id="ARBA00022448"/>
    </source>
</evidence>
<feature type="domain" description="Cytochrome c" evidence="10">
    <location>
        <begin position="194"/>
        <end position="274"/>
    </location>
</feature>
<keyword evidence="9" id="KW-0472">Membrane</keyword>
<keyword evidence="3 6" id="KW-0479">Metal-binding</keyword>
<keyword evidence="5 6" id="KW-0408">Iron</keyword>
<dbReference type="GO" id="GO:0009055">
    <property type="term" value="F:electron transfer activity"/>
    <property type="evidence" value="ECO:0007669"/>
    <property type="project" value="InterPro"/>
</dbReference>
<evidence type="ECO:0000256" key="2">
    <source>
        <dbReference type="ARBA" id="ARBA00022617"/>
    </source>
</evidence>
<dbReference type="InterPro" id="IPR036909">
    <property type="entry name" value="Cyt_c-like_dom_sf"/>
</dbReference>
<keyword evidence="9" id="KW-0812">Transmembrane</keyword>
<evidence type="ECO:0000259" key="10">
    <source>
        <dbReference type="PROSITE" id="PS51007"/>
    </source>
</evidence>
<evidence type="ECO:0000256" key="7">
    <source>
        <dbReference type="SAM" id="Coils"/>
    </source>
</evidence>
<sequence>MKSTSSYLRIAGFVILAFLLIELSIEAETTWVFEQYPFVWVVLGLILIIAIAIEVSLAALKNMVHKSLDEKGRDKLFQIEKTQHEKRTAWFRRIYDKMLTKKPLEKEDEIILDHNYDGIRELDNDLPAWWLYGFYISIIFAVIYMARYHIFDGPDQTEEYLAEVAKAKEQVEAYKRENPDLLDASNVELLTDAADLEAGETIYMANCIACHRTDGGGSIGPNLTDEHWILGGGISNIFHTISEGGRDGKGMVAWKSSLSSEEIAQVSSYVMSLEGTNPPDGKAPEGDVWTEDSEDSE</sequence>
<feature type="compositionally biased region" description="Acidic residues" evidence="8">
    <location>
        <begin position="288"/>
        <end position="297"/>
    </location>
</feature>
<dbReference type="InterPro" id="IPR050597">
    <property type="entry name" value="Cytochrome_c_Oxidase_Subunit"/>
</dbReference>
<dbReference type="Proteomes" id="UP000199153">
    <property type="component" value="Unassembled WGS sequence"/>
</dbReference>
<dbReference type="PRINTS" id="PR00605">
    <property type="entry name" value="CYTCHROMECIC"/>
</dbReference>
<dbReference type="AlphaFoldDB" id="A0A1I5CG57"/>
<evidence type="ECO:0000256" key="6">
    <source>
        <dbReference type="PROSITE-ProRule" id="PRU00433"/>
    </source>
</evidence>
<evidence type="ECO:0000313" key="11">
    <source>
        <dbReference type="EMBL" id="SFN85999.1"/>
    </source>
</evidence>